<feature type="transmembrane region" description="Helical" evidence="6">
    <location>
        <begin position="436"/>
        <end position="460"/>
    </location>
</feature>
<evidence type="ECO:0000313" key="10">
    <source>
        <dbReference type="Proteomes" id="UP000235460"/>
    </source>
</evidence>
<evidence type="ECO:0000259" key="7">
    <source>
        <dbReference type="Pfam" id="PF00361"/>
    </source>
</evidence>
<feature type="transmembrane region" description="Helical" evidence="6">
    <location>
        <begin position="356"/>
        <end position="373"/>
    </location>
</feature>
<organism evidence="9 10">
    <name type="scientific">Thermodesulfobacterium geofontis</name>
    <dbReference type="NCBI Taxonomy" id="1295609"/>
    <lineage>
        <taxon>Bacteria</taxon>
        <taxon>Pseudomonadati</taxon>
        <taxon>Thermodesulfobacteriota</taxon>
        <taxon>Thermodesulfobacteria</taxon>
        <taxon>Thermodesulfobacteriales</taxon>
        <taxon>Thermodesulfobacteriaceae</taxon>
        <taxon>Thermodesulfobacterium</taxon>
    </lineage>
</organism>
<dbReference type="GO" id="GO:0015990">
    <property type="term" value="P:electron transport coupled proton transport"/>
    <property type="evidence" value="ECO:0007669"/>
    <property type="project" value="TreeGrafter"/>
</dbReference>
<evidence type="ECO:0000256" key="1">
    <source>
        <dbReference type="ARBA" id="ARBA00004127"/>
    </source>
</evidence>
<feature type="transmembrane region" description="Helical" evidence="6">
    <location>
        <begin position="324"/>
        <end position="350"/>
    </location>
</feature>
<dbReference type="Gene3D" id="1.20.5.2700">
    <property type="match status" value="1"/>
</dbReference>
<keyword evidence="3 6" id="KW-1133">Transmembrane helix</keyword>
<dbReference type="InterPro" id="IPR001516">
    <property type="entry name" value="Proton_antipo_N"/>
</dbReference>
<feature type="transmembrane region" description="Helical" evidence="6">
    <location>
        <begin position="532"/>
        <end position="554"/>
    </location>
</feature>
<dbReference type="PRINTS" id="PR01435">
    <property type="entry name" value="NPOXDRDTASE5"/>
</dbReference>
<feature type="transmembrane region" description="Helical" evidence="6">
    <location>
        <begin position="189"/>
        <end position="207"/>
    </location>
</feature>
<dbReference type="NCBIfam" id="NF005141">
    <property type="entry name" value="PRK06590.1"/>
    <property type="match status" value="1"/>
</dbReference>
<accession>A0A2N7PMY3</accession>
<feature type="transmembrane region" description="Helical" evidence="6">
    <location>
        <begin position="227"/>
        <end position="245"/>
    </location>
</feature>
<dbReference type="Proteomes" id="UP000235460">
    <property type="component" value="Unassembled WGS sequence"/>
</dbReference>
<comment type="subcellular location">
    <subcellularLocation>
        <location evidence="1">Endomembrane system</location>
        <topology evidence="1">Multi-pass membrane protein</topology>
    </subcellularLocation>
    <subcellularLocation>
        <location evidence="5">Membrane</location>
        <topology evidence="5">Multi-pass membrane protein</topology>
    </subcellularLocation>
</comment>
<dbReference type="EMBL" id="PNIK01000068">
    <property type="protein sequence ID" value="PMP66705.1"/>
    <property type="molecule type" value="Genomic_DNA"/>
</dbReference>
<protein>
    <submittedName>
        <fullName evidence="9">NADH-quinone oxidoreductase subunit L</fullName>
    </submittedName>
</protein>
<evidence type="ECO:0000256" key="6">
    <source>
        <dbReference type="SAM" id="Phobius"/>
    </source>
</evidence>
<keyword evidence="4 6" id="KW-0472">Membrane</keyword>
<dbReference type="GO" id="GO:0016020">
    <property type="term" value="C:membrane"/>
    <property type="evidence" value="ECO:0007669"/>
    <property type="project" value="UniProtKB-SubCell"/>
</dbReference>
<feature type="transmembrane region" description="Helical" evidence="6">
    <location>
        <begin position="85"/>
        <end position="111"/>
    </location>
</feature>
<feature type="domain" description="NADH-Ubiquinone oxidoreductase (complex I) chain 5 N-terminal" evidence="8">
    <location>
        <begin position="77"/>
        <end position="127"/>
    </location>
</feature>
<evidence type="ECO:0000256" key="5">
    <source>
        <dbReference type="RuleBase" id="RU000320"/>
    </source>
</evidence>
<dbReference type="InterPro" id="IPR003945">
    <property type="entry name" value="NU5C-like"/>
</dbReference>
<feature type="transmembrane region" description="Helical" evidence="6">
    <location>
        <begin position="295"/>
        <end position="312"/>
    </location>
</feature>
<feature type="transmembrane region" description="Helical" evidence="6">
    <location>
        <begin position="638"/>
        <end position="656"/>
    </location>
</feature>
<evidence type="ECO:0000313" key="9">
    <source>
        <dbReference type="EMBL" id="PMP66705.1"/>
    </source>
</evidence>
<feature type="transmembrane region" description="Helical" evidence="6">
    <location>
        <begin position="123"/>
        <end position="143"/>
    </location>
</feature>
<evidence type="ECO:0000256" key="3">
    <source>
        <dbReference type="ARBA" id="ARBA00022989"/>
    </source>
</evidence>
<dbReference type="Pfam" id="PF00662">
    <property type="entry name" value="Proton_antipo_N"/>
    <property type="match status" value="1"/>
</dbReference>
<feature type="transmembrane region" description="Helical" evidence="6">
    <location>
        <begin position="266"/>
        <end position="283"/>
    </location>
</feature>
<name>A0A2N7PMY3_9BACT</name>
<dbReference type="AlphaFoldDB" id="A0A2N7PMY3"/>
<dbReference type="GO" id="GO:0042773">
    <property type="term" value="P:ATP synthesis coupled electron transport"/>
    <property type="evidence" value="ECO:0007669"/>
    <property type="project" value="InterPro"/>
</dbReference>
<dbReference type="GO" id="GO:0012505">
    <property type="term" value="C:endomembrane system"/>
    <property type="evidence" value="ECO:0007669"/>
    <property type="project" value="UniProtKB-SubCell"/>
</dbReference>
<dbReference type="GO" id="GO:0008137">
    <property type="term" value="F:NADH dehydrogenase (ubiquinone) activity"/>
    <property type="evidence" value="ECO:0007669"/>
    <property type="project" value="InterPro"/>
</dbReference>
<dbReference type="InterPro" id="IPR001750">
    <property type="entry name" value="ND/Mrp_TM"/>
</dbReference>
<dbReference type="InterPro" id="IPR018393">
    <property type="entry name" value="NADHpl_OxRdtase_5_subgr"/>
</dbReference>
<feature type="transmembrane region" description="Helical" evidence="6">
    <location>
        <begin position="481"/>
        <end position="499"/>
    </location>
</feature>
<evidence type="ECO:0000259" key="8">
    <source>
        <dbReference type="Pfam" id="PF00662"/>
    </source>
</evidence>
<comment type="caution">
    <text evidence="9">The sequence shown here is derived from an EMBL/GenBank/DDBJ whole genome shotgun (WGS) entry which is preliminary data.</text>
</comment>
<dbReference type="PANTHER" id="PTHR42829">
    <property type="entry name" value="NADH-UBIQUINONE OXIDOREDUCTASE CHAIN 5"/>
    <property type="match status" value="1"/>
</dbReference>
<evidence type="ECO:0000256" key="4">
    <source>
        <dbReference type="ARBA" id="ARBA00023136"/>
    </source>
</evidence>
<keyword evidence="2 5" id="KW-0812">Transmembrane</keyword>
<dbReference type="PRINTS" id="PR01434">
    <property type="entry name" value="NADHDHGNASE5"/>
</dbReference>
<evidence type="ECO:0000256" key="2">
    <source>
        <dbReference type="ARBA" id="ARBA00022692"/>
    </source>
</evidence>
<dbReference type="GO" id="GO:0003954">
    <property type="term" value="F:NADH dehydrogenase activity"/>
    <property type="evidence" value="ECO:0007669"/>
    <property type="project" value="TreeGrafter"/>
</dbReference>
<feature type="transmembrane region" description="Helical" evidence="6">
    <location>
        <begin position="12"/>
        <end position="33"/>
    </location>
</feature>
<feature type="transmembrane region" description="Helical" evidence="6">
    <location>
        <begin position="394"/>
        <end position="416"/>
    </location>
</feature>
<dbReference type="NCBIfam" id="TIGR01974">
    <property type="entry name" value="NDH_I_L"/>
    <property type="match status" value="1"/>
</dbReference>
<feature type="transmembrane region" description="Helical" evidence="6">
    <location>
        <begin position="149"/>
        <end position="168"/>
    </location>
</feature>
<feature type="domain" description="NADH:quinone oxidoreductase/Mrp antiporter transmembrane" evidence="7">
    <location>
        <begin position="143"/>
        <end position="436"/>
    </location>
</feature>
<reference evidence="9 10" key="1">
    <citation type="submission" date="2018-01" db="EMBL/GenBank/DDBJ databases">
        <title>Metagenomic assembled genomes from two thermal pools in the Uzon Caldera, Kamchatka, Russia.</title>
        <authorList>
            <person name="Wilkins L."/>
            <person name="Ettinger C."/>
        </authorList>
    </citation>
    <scope>NUCLEOTIDE SEQUENCE [LARGE SCALE GENOMIC DNA]</scope>
    <source>
        <strain evidence="9">ZAV-08</strain>
    </source>
</reference>
<sequence>MVEKQFELITNFDIYVFLIPFLPLLASIITLIFGKKYFRDKAHLLPIIALFFSFLLSIKVLIEVINGKIYHFDIYTWMFAYNLKVGLGFLVDPLSAAMITMVTCVSFLIHVYSVGYMGGDPGYYRFFAYISLFVFFMLMLVLSNNLAQLYLGWEGVGLCSYFLIGFWYQKGSASDAAKKAFIVNRIGDFGFALGIFSAFYFLGTLYYNEIFSKLPEIADKYIEVLGYEVHVPFLIAFLLFCGAMGKSAQFPLHVWLPDAMEGPTPVSALIHAATMVTAGVFMVCRLHPLFELSDAMMFIVAFIGAITCFMSASIAPTQFDIKRVIAYSTLSQLGYMFMACGVGAFIAGMFHLLTHAYFKALLFLGAGSIIHLLHHAPDPNDIRIMGGLKKYMPITFWTLLIASLSISGIPGFAGFFSKDEILAQAFFSKYPWGKFIWLLGLIVASMTAFYSFRIIFRAFFGEFKGWEYVHGEPHESPRVMTIPLIFLAIGSIVAGWIGIPEVLGGKNHIEKFLVPVLGHPRIIHEVSHSAEYLLMFLSVLAGLFGIFLAWLIYIKKPELETLLSKNVRALYTFLYRKWYFDELYHYIIVRPTIWISRKVVVAITDNTIIEGIVNGSARLVNITGTGLRILHTGIVNHYSTFILIGILVYLLVYLYLK</sequence>
<dbReference type="PANTHER" id="PTHR42829:SF2">
    <property type="entry name" value="NADH-UBIQUINONE OXIDOREDUCTASE CHAIN 5"/>
    <property type="match status" value="1"/>
</dbReference>
<dbReference type="Pfam" id="PF00361">
    <property type="entry name" value="Proton_antipo_M"/>
    <property type="match status" value="1"/>
</dbReference>
<feature type="transmembrane region" description="Helical" evidence="6">
    <location>
        <begin position="45"/>
        <end position="65"/>
    </location>
</feature>
<proteinExistence type="predicted"/>
<gene>
    <name evidence="9" type="ORF">C0190_04915</name>
</gene>